<dbReference type="AlphaFoldDB" id="A0A923DXI7"/>
<evidence type="ECO:0000313" key="2">
    <source>
        <dbReference type="Proteomes" id="UP000601055"/>
    </source>
</evidence>
<protein>
    <submittedName>
        <fullName evidence="1">Uncharacterized protein</fullName>
    </submittedName>
</protein>
<dbReference type="Proteomes" id="UP000601055">
    <property type="component" value="Unassembled WGS sequence"/>
</dbReference>
<evidence type="ECO:0000313" key="1">
    <source>
        <dbReference type="EMBL" id="MBB2144623.1"/>
    </source>
</evidence>
<sequence length="65" mass="7623">MYYPDVENSRITPQKAVEILKAHGTEMTEEEAVIPLEFIKKFLKMAIKQQVILAEKYIEEAQKRL</sequence>
<dbReference type="EMBL" id="WNXD01000001">
    <property type="protein sequence ID" value="MBB2144623.1"/>
    <property type="molecule type" value="Genomic_DNA"/>
</dbReference>
<proteinExistence type="predicted"/>
<dbReference type="RefSeq" id="WP_182921307.1">
    <property type="nucleotide sequence ID" value="NZ_WNXD01000001.1"/>
</dbReference>
<reference evidence="1" key="1">
    <citation type="submission" date="2019-11" db="EMBL/GenBank/DDBJ databases">
        <title>Description of Pedobacter sp. LMG 31464T.</title>
        <authorList>
            <person name="Carlier A."/>
            <person name="Qi S."/>
            <person name="Vandamme P."/>
        </authorList>
    </citation>
    <scope>NUCLEOTIDE SEQUENCE</scope>
    <source>
        <strain evidence="1">LMG 31464</strain>
    </source>
</reference>
<organism evidence="1 2">
    <name type="scientific">Pedobacter planticolens</name>
    <dbReference type="NCBI Taxonomy" id="2679964"/>
    <lineage>
        <taxon>Bacteria</taxon>
        <taxon>Pseudomonadati</taxon>
        <taxon>Bacteroidota</taxon>
        <taxon>Sphingobacteriia</taxon>
        <taxon>Sphingobacteriales</taxon>
        <taxon>Sphingobacteriaceae</taxon>
        <taxon>Pedobacter</taxon>
    </lineage>
</organism>
<keyword evidence="2" id="KW-1185">Reference proteome</keyword>
<accession>A0A923DXI7</accession>
<name>A0A923DXI7_9SPHI</name>
<comment type="caution">
    <text evidence="1">The sequence shown here is derived from an EMBL/GenBank/DDBJ whole genome shotgun (WGS) entry which is preliminary data.</text>
</comment>
<gene>
    <name evidence="1" type="ORF">GM921_03950</name>
</gene>